<reference evidence="1" key="2">
    <citation type="submission" date="2020-11" db="EMBL/GenBank/DDBJ databases">
        <authorList>
            <person name="McCartney M.A."/>
            <person name="Auch B."/>
            <person name="Kono T."/>
            <person name="Mallez S."/>
            <person name="Becker A."/>
            <person name="Gohl D.M."/>
            <person name="Silverstein K.A.T."/>
            <person name="Koren S."/>
            <person name="Bechman K.B."/>
            <person name="Herman A."/>
            <person name="Abrahante J.E."/>
            <person name="Garbe J."/>
        </authorList>
    </citation>
    <scope>NUCLEOTIDE SEQUENCE</scope>
    <source>
        <strain evidence="1">Duluth1</strain>
        <tissue evidence="1">Whole animal</tissue>
    </source>
</reference>
<gene>
    <name evidence="1" type="ORF">DPMN_004944</name>
</gene>
<protein>
    <submittedName>
        <fullName evidence="1">Uncharacterized protein</fullName>
    </submittedName>
</protein>
<accession>A0A9D4MSK5</accession>
<name>A0A9D4MSK5_DREPO</name>
<evidence type="ECO:0000313" key="2">
    <source>
        <dbReference type="Proteomes" id="UP000828390"/>
    </source>
</evidence>
<dbReference type="AlphaFoldDB" id="A0A9D4MSK5"/>
<sequence length="297" mass="33604">MITRKGPVVTNVPTKFHEKRIIHDNFPAPWRPCFLTYRNYFLLIQDIIGTNRLTKFHEDRSITVISRVKNATPLSAIFYYSHILKNAPNPGSHVVQQTRTIFELIQYIIRTNGLTKCHKVWTILYVTFRLKYAPPSGGNVFQPTGTIFELVQDIISTNLLTKKTAPPLGGQFFQRTRTIFELVQDIIGTNLLITKNAPPPGGHVFQPTEIIFELIGQKNAASRVLTSYVFQATETIFELIQDVIGTNLLTTFYYSHIRKNTPPPGGHEKFPPPSSHVLKATETGTWTGNIAARSLNE</sequence>
<comment type="caution">
    <text evidence="1">The sequence shown here is derived from an EMBL/GenBank/DDBJ whole genome shotgun (WGS) entry which is preliminary data.</text>
</comment>
<dbReference type="EMBL" id="JAIWYP010000001">
    <property type="protein sequence ID" value="KAH3881021.1"/>
    <property type="molecule type" value="Genomic_DNA"/>
</dbReference>
<proteinExistence type="predicted"/>
<evidence type="ECO:0000313" key="1">
    <source>
        <dbReference type="EMBL" id="KAH3881021.1"/>
    </source>
</evidence>
<reference evidence="1" key="1">
    <citation type="journal article" date="2019" name="bioRxiv">
        <title>The Genome of the Zebra Mussel, Dreissena polymorpha: A Resource for Invasive Species Research.</title>
        <authorList>
            <person name="McCartney M.A."/>
            <person name="Auch B."/>
            <person name="Kono T."/>
            <person name="Mallez S."/>
            <person name="Zhang Y."/>
            <person name="Obille A."/>
            <person name="Becker A."/>
            <person name="Abrahante J.E."/>
            <person name="Garbe J."/>
            <person name="Badalamenti J.P."/>
            <person name="Herman A."/>
            <person name="Mangelson H."/>
            <person name="Liachko I."/>
            <person name="Sullivan S."/>
            <person name="Sone E.D."/>
            <person name="Koren S."/>
            <person name="Silverstein K.A.T."/>
            <person name="Beckman K.B."/>
            <person name="Gohl D.M."/>
        </authorList>
    </citation>
    <scope>NUCLEOTIDE SEQUENCE</scope>
    <source>
        <strain evidence="1">Duluth1</strain>
        <tissue evidence="1">Whole animal</tissue>
    </source>
</reference>
<organism evidence="1 2">
    <name type="scientific">Dreissena polymorpha</name>
    <name type="common">Zebra mussel</name>
    <name type="synonym">Mytilus polymorpha</name>
    <dbReference type="NCBI Taxonomy" id="45954"/>
    <lineage>
        <taxon>Eukaryota</taxon>
        <taxon>Metazoa</taxon>
        <taxon>Spiralia</taxon>
        <taxon>Lophotrochozoa</taxon>
        <taxon>Mollusca</taxon>
        <taxon>Bivalvia</taxon>
        <taxon>Autobranchia</taxon>
        <taxon>Heteroconchia</taxon>
        <taxon>Euheterodonta</taxon>
        <taxon>Imparidentia</taxon>
        <taxon>Neoheterodontei</taxon>
        <taxon>Myida</taxon>
        <taxon>Dreissenoidea</taxon>
        <taxon>Dreissenidae</taxon>
        <taxon>Dreissena</taxon>
    </lineage>
</organism>
<keyword evidence="2" id="KW-1185">Reference proteome</keyword>
<dbReference type="Proteomes" id="UP000828390">
    <property type="component" value="Unassembled WGS sequence"/>
</dbReference>